<protein>
    <submittedName>
        <fullName evidence="2">Uncharacterized protein</fullName>
    </submittedName>
</protein>
<sequence length="78" mass="8321">MSALTAQHCHVTNHDTLAFVDAGTATRAAAEIRALAAARTWGEASQMTMIHLEHPAGPERQDEDPLSAEDVRGSAAKR</sequence>
<feature type="region of interest" description="Disordered" evidence="1">
    <location>
        <begin position="54"/>
        <end position="78"/>
    </location>
</feature>
<gene>
    <name evidence="2" type="ORF">GA0070215_10488</name>
</gene>
<dbReference type="Proteomes" id="UP000198551">
    <property type="component" value="Unassembled WGS sequence"/>
</dbReference>
<organism evidence="2 3">
    <name type="scientific">Micromonospora marina</name>
    <dbReference type="NCBI Taxonomy" id="307120"/>
    <lineage>
        <taxon>Bacteria</taxon>
        <taxon>Bacillati</taxon>
        <taxon>Actinomycetota</taxon>
        <taxon>Actinomycetes</taxon>
        <taxon>Micromonosporales</taxon>
        <taxon>Micromonosporaceae</taxon>
        <taxon>Micromonospora</taxon>
    </lineage>
</organism>
<dbReference type="EMBL" id="FMCV01000004">
    <property type="protein sequence ID" value="SCE88830.1"/>
    <property type="molecule type" value="Genomic_DNA"/>
</dbReference>
<dbReference type="RefSeq" id="WP_091043056.1">
    <property type="nucleotide sequence ID" value="NZ_FMCV01000004.1"/>
</dbReference>
<reference evidence="3" key="1">
    <citation type="submission" date="2016-06" db="EMBL/GenBank/DDBJ databases">
        <authorList>
            <person name="Varghese N."/>
        </authorList>
    </citation>
    <scope>NUCLEOTIDE SEQUENCE [LARGE SCALE GENOMIC DNA]</scope>
    <source>
        <strain evidence="3">DSM 45555</strain>
    </source>
</reference>
<evidence type="ECO:0000256" key="1">
    <source>
        <dbReference type="SAM" id="MobiDB-lite"/>
    </source>
</evidence>
<proteinExistence type="predicted"/>
<accession>A0A1C4VXY9</accession>
<dbReference type="AlphaFoldDB" id="A0A1C4VXY9"/>
<keyword evidence="3" id="KW-1185">Reference proteome</keyword>
<evidence type="ECO:0000313" key="3">
    <source>
        <dbReference type="Proteomes" id="UP000198551"/>
    </source>
</evidence>
<name>A0A1C4VXY9_9ACTN</name>
<evidence type="ECO:0000313" key="2">
    <source>
        <dbReference type="EMBL" id="SCE88830.1"/>
    </source>
</evidence>